<evidence type="ECO:0000313" key="1">
    <source>
        <dbReference type="EMBL" id="KAL0133194.1"/>
    </source>
</evidence>
<dbReference type="EMBL" id="JADYXP020000001">
    <property type="protein sequence ID" value="KAL0133194.1"/>
    <property type="molecule type" value="Genomic_DNA"/>
</dbReference>
<evidence type="ECO:0000313" key="2">
    <source>
        <dbReference type="Proteomes" id="UP001430953"/>
    </source>
</evidence>
<accession>A0AAW2H116</accession>
<reference evidence="1 2" key="1">
    <citation type="submission" date="2023-03" db="EMBL/GenBank/DDBJ databases">
        <title>High recombination rates correlate with genetic variation in Cardiocondyla obscurior ants.</title>
        <authorList>
            <person name="Errbii M."/>
        </authorList>
    </citation>
    <scope>NUCLEOTIDE SEQUENCE [LARGE SCALE GENOMIC DNA]</scope>
    <source>
        <strain evidence="1">Alpha-2009</strain>
        <tissue evidence="1">Whole body</tissue>
    </source>
</reference>
<comment type="caution">
    <text evidence="1">The sequence shown here is derived from an EMBL/GenBank/DDBJ whole genome shotgun (WGS) entry which is preliminary data.</text>
</comment>
<organism evidence="1 2">
    <name type="scientific">Cardiocondyla obscurior</name>
    <dbReference type="NCBI Taxonomy" id="286306"/>
    <lineage>
        <taxon>Eukaryota</taxon>
        <taxon>Metazoa</taxon>
        <taxon>Ecdysozoa</taxon>
        <taxon>Arthropoda</taxon>
        <taxon>Hexapoda</taxon>
        <taxon>Insecta</taxon>
        <taxon>Pterygota</taxon>
        <taxon>Neoptera</taxon>
        <taxon>Endopterygota</taxon>
        <taxon>Hymenoptera</taxon>
        <taxon>Apocrita</taxon>
        <taxon>Aculeata</taxon>
        <taxon>Formicoidea</taxon>
        <taxon>Formicidae</taxon>
        <taxon>Myrmicinae</taxon>
        <taxon>Cardiocondyla</taxon>
    </lineage>
</organism>
<proteinExistence type="predicted"/>
<dbReference type="Proteomes" id="UP001430953">
    <property type="component" value="Unassembled WGS sequence"/>
</dbReference>
<keyword evidence="2" id="KW-1185">Reference proteome</keyword>
<gene>
    <name evidence="1" type="ORF">PUN28_000745</name>
</gene>
<name>A0AAW2H116_9HYME</name>
<dbReference type="AlphaFoldDB" id="A0AAW2H116"/>
<sequence>MSRKTEAKENGKNVTRQYRDLVMDKEILFYEEYFNETFIKIFIMPKTNDDLGYTNRGTIDGISTIMLEHRETIVN</sequence>
<protein>
    <submittedName>
        <fullName evidence="1">Uncharacterized protein</fullName>
    </submittedName>
</protein>